<protein>
    <submittedName>
        <fullName evidence="3">Uncharacterized protein</fullName>
    </submittedName>
</protein>
<feature type="transmembrane region" description="Helical" evidence="2">
    <location>
        <begin position="238"/>
        <end position="261"/>
    </location>
</feature>
<keyword evidence="2" id="KW-1133">Transmembrane helix</keyword>
<sequence length="318" mass="34922">MQYTVDSEQLDPLWDLMIVRFWQMGVSFLIYGIYLNLFLLTIHTLSRQRTLGRKPLIIASCVMAVLGTTQIAMNIAETVLAARFVHQVLDAQVSAQIRALTTLSVLSEAQGVVSGINYFVADALFSYRCYVIWGSQRKILILPGFLMLSTFVISVLGSLVLTIDIRIPLCLAAATNLVLTFSTAGRIWWMRRAASHVGLGKALSGRYNTAMAIILESGAIYCIAAIFFAVSASQNEEIYVIGSGIGQQLINIIPTFTLLYVGLNNRIEDAPAEGSCKTSSNSHISPSRTVRVVQPSRPSSVGLDFEKEETKRTDVDCV</sequence>
<feature type="region of interest" description="Disordered" evidence="1">
    <location>
        <begin position="297"/>
        <end position="318"/>
    </location>
</feature>
<reference evidence="3" key="1">
    <citation type="submission" date="2020-05" db="EMBL/GenBank/DDBJ databases">
        <title>Mycena genomes resolve the evolution of fungal bioluminescence.</title>
        <authorList>
            <person name="Tsai I.J."/>
        </authorList>
    </citation>
    <scope>NUCLEOTIDE SEQUENCE</scope>
    <source>
        <strain evidence="3">CCC161011</strain>
    </source>
</reference>
<accession>A0A8H7CES9</accession>
<name>A0A8H7CES9_9AGAR</name>
<dbReference type="AlphaFoldDB" id="A0A8H7CES9"/>
<evidence type="ECO:0000313" key="3">
    <source>
        <dbReference type="EMBL" id="KAF7333327.1"/>
    </source>
</evidence>
<keyword evidence="2" id="KW-0812">Transmembrane</keyword>
<keyword evidence="2" id="KW-0472">Membrane</keyword>
<dbReference type="Proteomes" id="UP000620124">
    <property type="component" value="Unassembled WGS sequence"/>
</dbReference>
<keyword evidence="4" id="KW-1185">Reference proteome</keyword>
<feature type="transmembrane region" description="Helical" evidence="2">
    <location>
        <begin position="139"/>
        <end position="159"/>
    </location>
</feature>
<feature type="transmembrane region" description="Helical" evidence="2">
    <location>
        <begin position="165"/>
        <end position="189"/>
    </location>
</feature>
<comment type="caution">
    <text evidence="3">The sequence shown here is derived from an EMBL/GenBank/DDBJ whole genome shotgun (WGS) entry which is preliminary data.</text>
</comment>
<organism evidence="3 4">
    <name type="scientific">Mycena venus</name>
    <dbReference type="NCBI Taxonomy" id="2733690"/>
    <lineage>
        <taxon>Eukaryota</taxon>
        <taxon>Fungi</taxon>
        <taxon>Dikarya</taxon>
        <taxon>Basidiomycota</taxon>
        <taxon>Agaricomycotina</taxon>
        <taxon>Agaricomycetes</taxon>
        <taxon>Agaricomycetidae</taxon>
        <taxon>Agaricales</taxon>
        <taxon>Marasmiineae</taxon>
        <taxon>Mycenaceae</taxon>
        <taxon>Mycena</taxon>
    </lineage>
</organism>
<evidence type="ECO:0000313" key="4">
    <source>
        <dbReference type="Proteomes" id="UP000620124"/>
    </source>
</evidence>
<dbReference type="OrthoDB" id="3019750at2759"/>
<proteinExistence type="predicted"/>
<dbReference type="EMBL" id="JACAZI010000029">
    <property type="protein sequence ID" value="KAF7333327.1"/>
    <property type="molecule type" value="Genomic_DNA"/>
</dbReference>
<feature type="transmembrane region" description="Helical" evidence="2">
    <location>
        <begin position="56"/>
        <end position="76"/>
    </location>
</feature>
<feature type="transmembrane region" description="Helical" evidence="2">
    <location>
        <begin position="20"/>
        <end position="44"/>
    </location>
</feature>
<evidence type="ECO:0000256" key="1">
    <source>
        <dbReference type="SAM" id="MobiDB-lite"/>
    </source>
</evidence>
<feature type="compositionally biased region" description="Basic and acidic residues" evidence="1">
    <location>
        <begin position="304"/>
        <end position="318"/>
    </location>
</feature>
<feature type="region of interest" description="Disordered" evidence="1">
    <location>
        <begin position="272"/>
        <end position="291"/>
    </location>
</feature>
<feature type="transmembrane region" description="Helical" evidence="2">
    <location>
        <begin position="210"/>
        <end position="232"/>
    </location>
</feature>
<gene>
    <name evidence="3" type="ORF">MVEN_02348000</name>
</gene>
<evidence type="ECO:0000256" key="2">
    <source>
        <dbReference type="SAM" id="Phobius"/>
    </source>
</evidence>